<evidence type="ECO:0000256" key="2">
    <source>
        <dbReference type="ARBA" id="ARBA00011738"/>
    </source>
</evidence>
<dbReference type="PROSITE" id="PS51257">
    <property type="entry name" value="PROKAR_LIPOPROTEIN"/>
    <property type="match status" value="1"/>
</dbReference>
<evidence type="ECO:0000256" key="3">
    <source>
        <dbReference type="ARBA" id="ARBA00022525"/>
    </source>
</evidence>
<accession>A0A5A7PTA1</accession>
<reference evidence="6" key="1">
    <citation type="journal article" date="2019" name="Curr. Biol.">
        <title>Genome Sequence of Striga asiatica Provides Insight into the Evolution of Plant Parasitism.</title>
        <authorList>
            <person name="Yoshida S."/>
            <person name="Kim S."/>
            <person name="Wafula E.K."/>
            <person name="Tanskanen J."/>
            <person name="Kim Y.M."/>
            <person name="Honaas L."/>
            <person name="Yang Z."/>
            <person name="Spallek T."/>
            <person name="Conn C.E."/>
            <person name="Ichihashi Y."/>
            <person name="Cheong K."/>
            <person name="Cui S."/>
            <person name="Der J.P."/>
            <person name="Gundlach H."/>
            <person name="Jiao Y."/>
            <person name="Hori C."/>
            <person name="Ishida J.K."/>
            <person name="Kasahara H."/>
            <person name="Kiba T."/>
            <person name="Kim M.S."/>
            <person name="Koo N."/>
            <person name="Laohavisit A."/>
            <person name="Lee Y.H."/>
            <person name="Lumba S."/>
            <person name="McCourt P."/>
            <person name="Mortimer J.C."/>
            <person name="Mutuku J.M."/>
            <person name="Nomura T."/>
            <person name="Sasaki-Sekimoto Y."/>
            <person name="Seto Y."/>
            <person name="Wang Y."/>
            <person name="Wakatake T."/>
            <person name="Sakakibara H."/>
            <person name="Demura T."/>
            <person name="Yamaguchi S."/>
            <person name="Yoneyama K."/>
            <person name="Manabe R.I."/>
            <person name="Nelson D.C."/>
            <person name="Schulman A.H."/>
            <person name="Timko M.P."/>
            <person name="dePamphilis C.W."/>
            <person name="Choi D."/>
            <person name="Shirasu K."/>
        </authorList>
    </citation>
    <scope>NUCLEOTIDE SEQUENCE [LARGE SCALE GENOMIC DNA]</scope>
    <source>
        <strain evidence="6">cv. UVA1</strain>
    </source>
</reference>
<keyword evidence="6" id="KW-1185">Reference proteome</keyword>
<protein>
    <recommendedName>
        <fullName evidence="4">Dirigent protein</fullName>
    </recommendedName>
</protein>
<organism evidence="5 6">
    <name type="scientific">Striga asiatica</name>
    <name type="common">Asiatic witchweed</name>
    <name type="synonym">Buchnera asiatica</name>
    <dbReference type="NCBI Taxonomy" id="4170"/>
    <lineage>
        <taxon>Eukaryota</taxon>
        <taxon>Viridiplantae</taxon>
        <taxon>Streptophyta</taxon>
        <taxon>Embryophyta</taxon>
        <taxon>Tracheophyta</taxon>
        <taxon>Spermatophyta</taxon>
        <taxon>Magnoliopsida</taxon>
        <taxon>eudicotyledons</taxon>
        <taxon>Gunneridae</taxon>
        <taxon>Pentapetalae</taxon>
        <taxon>asterids</taxon>
        <taxon>lamiids</taxon>
        <taxon>Lamiales</taxon>
        <taxon>Orobanchaceae</taxon>
        <taxon>Buchnereae</taxon>
        <taxon>Striga</taxon>
    </lineage>
</organism>
<comment type="function">
    <text evidence="4">Dirigent proteins impart stereoselectivity on the phenoxy radical-coupling reaction, yielding optically active lignans from two molecules of coniferyl alcohol in the biosynthesis of lignans, flavonolignans, and alkaloids and thus plays a central role in plant secondary metabolism.</text>
</comment>
<gene>
    <name evidence="5" type="ORF">STAS_12149</name>
</gene>
<dbReference type="Proteomes" id="UP000325081">
    <property type="component" value="Unassembled WGS sequence"/>
</dbReference>
<comment type="caution">
    <text evidence="5">The sequence shown here is derived from an EMBL/GenBank/DDBJ whole genome shotgun (WGS) entry which is preliminary data.</text>
</comment>
<dbReference type="Gene3D" id="2.40.480.10">
    <property type="entry name" value="Allene oxide cyclase-like"/>
    <property type="match status" value="1"/>
</dbReference>
<dbReference type="GO" id="GO:0009699">
    <property type="term" value="P:phenylpropanoid biosynthetic process"/>
    <property type="evidence" value="ECO:0007669"/>
    <property type="project" value="UniProtKB-ARBA"/>
</dbReference>
<dbReference type="GO" id="GO:0048046">
    <property type="term" value="C:apoplast"/>
    <property type="evidence" value="ECO:0007669"/>
    <property type="project" value="UniProtKB-SubCell"/>
</dbReference>
<dbReference type="InterPro" id="IPR004265">
    <property type="entry name" value="Dirigent"/>
</dbReference>
<evidence type="ECO:0000313" key="5">
    <source>
        <dbReference type="EMBL" id="GER35846.1"/>
    </source>
</evidence>
<evidence type="ECO:0000256" key="1">
    <source>
        <dbReference type="ARBA" id="ARBA00010746"/>
    </source>
</evidence>
<dbReference type="PANTHER" id="PTHR21495">
    <property type="entry name" value="NUCLEOPORIN-RELATED"/>
    <property type="match status" value="1"/>
</dbReference>
<sequence length="176" mass="19018">MAKSFINVGIIGTAIFISSSCLLMLFPATASKSRCQCKPKMTTREFYFHDLVSGRQPTAVPIAHPKKPFPNLFGYLVMIDDPLTEGPDIGSKAVGRAQGMYGGSGLETISLTMALTFVFDEDNSTLSMLGRNHITDNPREMPIIGGTGKFRMADGFALANTVSFTTQGDAVVHYNV</sequence>
<keyword evidence="3 4" id="KW-0964">Secreted</keyword>
<dbReference type="AlphaFoldDB" id="A0A5A7PTA1"/>
<dbReference type="EMBL" id="BKCP01005028">
    <property type="protein sequence ID" value="GER35846.1"/>
    <property type="molecule type" value="Genomic_DNA"/>
</dbReference>
<keyword evidence="4" id="KW-0052">Apoplast</keyword>
<evidence type="ECO:0000313" key="6">
    <source>
        <dbReference type="Proteomes" id="UP000325081"/>
    </source>
</evidence>
<dbReference type="OrthoDB" id="1864232at2759"/>
<comment type="subunit">
    <text evidence="2 4">Homodimer.</text>
</comment>
<dbReference type="Pfam" id="PF03018">
    <property type="entry name" value="Dirigent"/>
    <property type="match status" value="1"/>
</dbReference>
<dbReference type="InterPro" id="IPR044859">
    <property type="entry name" value="Allene_oxi_cyc_Dirigent"/>
</dbReference>
<proteinExistence type="inferred from homology"/>
<comment type="similarity">
    <text evidence="1 4">Belongs to the plant dirigent protein family.</text>
</comment>
<name>A0A5A7PTA1_STRAF</name>
<evidence type="ECO:0000256" key="4">
    <source>
        <dbReference type="RuleBase" id="RU363099"/>
    </source>
</evidence>
<comment type="subcellular location">
    <subcellularLocation>
        <location evidence="4">Secreted</location>
        <location evidence="4">Extracellular space</location>
        <location evidence="4">Apoplast</location>
    </subcellularLocation>
</comment>